<proteinExistence type="predicted"/>
<reference evidence="1 2" key="1">
    <citation type="submission" date="2023-05" db="EMBL/GenBank/DDBJ databases">
        <title>Novel species of genus Flectobacillus isolated from stream in China.</title>
        <authorList>
            <person name="Lu H."/>
        </authorList>
    </citation>
    <scope>NUCLEOTIDE SEQUENCE [LARGE SCALE GENOMIC DNA]</scope>
    <source>
        <strain evidence="1 2">KCTC 42575</strain>
    </source>
</reference>
<sequence>MPITSSINPNFDSLPDELENLISGNPIIVNESVMDGFGKIRKDFNVEVTDAKTPIFSVVAKDANKPASDDFNPTTDAVKINAKLPNFFDIDIDLALKRSDVLKIFRSYERLITTGNMTKEQVLAMPWELFFVNTVLQKSGEGLALYGTYRGVFNQSGFGSMSSIDGLIKKFTAGRGTGGDIPSANVVTSAATPLTDQNIYDEVKAICALTDSNPALAAKPLKFKISPSNKRKYDTNRRAKFPNHVGPNETAKTVDDYDNITFDVDPALAGSNLMFISPDLFFLTNEDVSKYRVKMKEYTKHWELNILYSACVEYGLGSEWFGNNRL</sequence>
<gene>
    <name evidence="1" type="ORF">QM524_10365</name>
</gene>
<name>A0ABT6Y7T4_9BACT</name>
<evidence type="ECO:0000313" key="2">
    <source>
        <dbReference type="Proteomes" id="UP001236507"/>
    </source>
</evidence>
<evidence type="ECO:0008006" key="3">
    <source>
        <dbReference type="Google" id="ProtNLM"/>
    </source>
</evidence>
<evidence type="ECO:0000313" key="1">
    <source>
        <dbReference type="EMBL" id="MDI9859615.1"/>
    </source>
</evidence>
<dbReference type="EMBL" id="JASHIF010000008">
    <property type="protein sequence ID" value="MDI9859615.1"/>
    <property type="molecule type" value="Genomic_DNA"/>
</dbReference>
<accession>A0ABT6Y7T4</accession>
<keyword evidence="2" id="KW-1185">Reference proteome</keyword>
<dbReference type="Proteomes" id="UP001236507">
    <property type="component" value="Unassembled WGS sequence"/>
</dbReference>
<protein>
    <recommendedName>
        <fullName evidence="3">Major capsid protein</fullName>
    </recommendedName>
</protein>
<dbReference type="RefSeq" id="WP_283344519.1">
    <property type="nucleotide sequence ID" value="NZ_JASHIF010000008.1"/>
</dbReference>
<organism evidence="1 2">
    <name type="scientific">Flectobacillus roseus</name>
    <dbReference type="NCBI Taxonomy" id="502259"/>
    <lineage>
        <taxon>Bacteria</taxon>
        <taxon>Pseudomonadati</taxon>
        <taxon>Bacteroidota</taxon>
        <taxon>Cytophagia</taxon>
        <taxon>Cytophagales</taxon>
        <taxon>Flectobacillaceae</taxon>
        <taxon>Flectobacillus</taxon>
    </lineage>
</organism>
<comment type="caution">
    <text evidence="1">The sequence shown here is derived from an EMBL/GenBank/DDBJ whole genome shotgun (WGS) entry which is preliminary data.</text>
</comment>